<reference evidence="9 10" key="1">
    <citation type="submission" date="2016-10" db="EMBL/GenBank/DDBJ databases">
        <authorList>
            <person name="de Groot N.N."/>
        </authorList>
    </citation>
    <scope>NUCLEOTIDE SEQUENCE [LARGE SCALE GENOMIC DNA]</scope>
    <source>
        <strain evidence="9 10">CBS 141442</strain>
    </source>
</reference>
<organism evidence="9 10">
    <name type="scientific">Sungouiella intermedia</name>
    <dbReference type="NCBI Taxonomy" id="45354"/>
    <lineage>
        <taxon>Eukaryota</taxon>
        <taxon>Fungi</taxon>
        <taxon>Dikarya</taxon>
        <taxon>Ascomycota</taxon>
        <taxon>Saccharomycotina</taxon>
        <taxon>Pichiomycetes</taxon>
        <taxon>Metschnikowiaceae</taxon>
        <taxon>Sungouiella</taxon>
    </lineage>
</organism>
<dbReference type="GO" id="GO:0006900">
    <property type="term" value="P:vesicle budding from membrane"/>
    <property type="evidence" value="ECO:0007669"/>
    <property type="project" value="TreeGrafter"/>
</dbReference>
<protein>
    <submittedName>
        <fullName evidence="9">CIC11C00000004245</fullName>
    </submittedName>
</protein>
<proteinExistence type="inferred from homology"/>
<evidence type="ECO:0000256" key="2">
    <source>
        <dbReference type="ARBA" id="ARBA00022490"/>
    </source>
</evidence>
<dbReference type="GO" id="GO:0005905">
    <property type="term" value="C:clathrin-coated pit"/>
    <property type="evidence" value="ECO:0007669"/>
    <property type="project" value="TreeGrafter"/>
</dbReference>
<name>A0A1L0BBB4_9ASCO</name>
<dbReference type="GO" id="GO:0032050">
    <property type="term" value="F:clathrin heavy chain binding"/>
    <property type="evidence" value="ECO:0007669"/>
    <property type="project" value="TreeGrafter"/>
</dbReference>
<keyword evidence="10" id="KW-1185">Reference proteome</keyword>
<sequence length="658" mass="74772">MTTYEKIVKGATKLKVAAPKSKYIEPILMATSMDHQVLAENFTTIMRCLNHRLQDLSWSVVYKSLIVIHIMIREGDRDVTLEYLATKQPGMLNLSHLNILKNLTFNSDVRYVMKYAKYLQTRVRHFAETHIDYVRDERVNNLTNQQGGRLRNLPVDKGLLRECESVQKQIDSLLKNSFLEGEIKNDVILTAFRLLVNDLLALFQELNEGVINILEHYFEMFRNDADRALSVYKKFVDQTKYVIDFLRVAKHLEYATKLHVPTIKHAPTALTSSLEEYLNDPNFEENRRQYLSDRLAKDGILNHADTRQAQIQAQTQQQQQQFEAQQAQLAQQQLQQFQQALQQQAQQLTQQRAQEQQQQQQQFQQYQQQQTQQIQQQQLAQPGLVYNAQLTQQSTFNPWGTQVAIQPQQVNPTFTGAGFGGYGQQASPGTSQSVPQSVQQTGSNPFLQQQPQNGFASVTTQFTGGISSQPTQQQFQTQQFQSQPQQAPPPLARANTNPFALMTANGTGTTPQVNPSNPFGNTRFANSSTTAYSFQKDLTPEKVSVTATGNNPFNVSQSTTNVFNSAVQKQAQQTPLKPQATAGGLENLPTIPVFPQTQQEQMRNAYLDQAKFNLQQQATGHQQQQWGQQQWPQQQQAPQQVYQQTQLLYSLYNGPSLI</sequence>
<dbReference type="AlphaFoldDB" id="A0A1L0BBB4"/>
<feature type="domain" description="ENTH" evidence="8">
    <location>
        <begin position="1"/>
        <end position="133"/>
    </location>
</feature>
<dbReference type="SUPFAM" id="SSF48464">
    <property type="entry name" value="ENTH/VHS domain"/>
    <property type="match status" value="1"/>
</dbReference>
<dbReference type="PANTHER" id="PTHR22951">
    <property type="entry name" value="CLATHRIN ASSEMBLY PROTEIN"/>
    <property type="match status" value="1"/>
</dbReference>
<evidence type="ECO:0000256" key="4">
    <source>
        <dbReference type="ARBA" id="ARBA00061059"/>
    </source>
</evidence>
<evidence type="ECO:0000256" key="3">
    <source>
        <dbReference type="ARBA" id="ARBA00058079"/>
    </source>
</evidence>
<evidence type="ECO:0000256" key="6">
    <source>
        <dbReference type="SAM" id="Coils"/>
    </source>
</evidence>
<dbReference type="STRING" id="45354.A0A1L0BBB4"/>
<evidence type="ECO:0000259" key="8">
    <source>
        <dbReference type="PROSITE" id="PS50942"/>
    </source>
</evidence>
<dbReference type="CDD" id="cd16988">
    <property type="entry name" value="ANTH_N_YAP180"/>
    <property type="match status" value="1"/>
</dbReference>
<evidence type="ECO:0000256" key="5">
    <source>
        <dbReference type="ARBA" id="ARBA00061916"/>
    </source>
</evidence>
<dbReference type="InterPro" id="IPR013809">
    <property type="entry name" value="ENTH"/>
</dbReference>
<evidence type="ECO:0000256" key="1">
    <source>
        <dbReference type="ARBA" id="ARBA00004496"/>
    </source>
</evidence>
<feature type="region of interest" description="Disordered" evidence="7">
    <location>
        <begin position="418"/>
        <end position="444"/>
    </location>
</feature>
<comment type="function">
    <text evidence="3">Involved in endocytosis and clathrin cage assembly.</text>
</comment>
<feature type="compositionally biased region" description="Low complexity" evidence="7">
    <location>
        <begin position="468"/>
        <end position="485"/>
    </location>
</feature>
<dbReference type="OrthoDB" id="44015at2759"/>
<gene>
    <name evidence="9" type="ORF">SAMEA4029010_CIC11G00000004245</name>
</gene>
<evidence type="ECO:0000256" key="7">
    <source>
        <dbReference type="SAM" id="MobiDB-lite"/>
    </source>
</evidence>
<dbReference type="Proteomes" id="UP000182334">
    <property type="component" value="Chromosome I"/>
</dbReference>
<evidence type="ECO:0000313" key="10">
    <source>
        <dbReference type="Proteomes" id="UP000182334"/>
    </source>
</evidence>
<feature type="coiled-coil region" evidence="6">
    <location>
        <begin position="315"/>
        <end position="365"/>
    </location>
</feature>
<dbReference type="Pfam" id="PF07651">
    <property type="entry name" value="ANTH"/>
    <property type="match status" value="1"/>
</dbReference>
<dbReference type="FunFam" id="1.20.58.150:FF:000004">
    <property type="entry name" value="ENTH domain protein"/>
    <property type="match status" value="1"/>
</dbReference>
<dbReference type="GO" id="GO:0005545">
    <property type="term" value="F:1-phosphatidylinositol binding"/>
    <property type="evidence" value="ECO:0007669"/>
    <property type="project" value="InterPro"/>
</dbReference>
<dbReference type="EMBL" id="LT635756">
    <property type="protein sequence ID" value="SGZ46974.1"/>
    <property type="molecule type" value="Genomic_DNA"/>
</dbReference>
<dbReference type="GO" id="GO:0048268">
    <property type="term" value="P:clathrin coat assembly"/>
    <property type="evidence" value="ECO:0007669"/>
    <property type="project" value="InterPro"/>
</dbReference>
<dbReference type="GO" id="GO:0005546">
    <property type="term" value="F:phosphatidylinositol-4,5-bisphosphate binding"/>
    <property type="evidence" value="ECO:0007669"/>
    <property type="project" value="TreeGrafter"/>
</dbReference>
<keyword evidence="6" id="KW-0175">Coiled coil</keyword>
<dbReference type="GO" id="GO:0000149">
    <property type="term" value="F:SNARE binding"/>
    <property type="evidence" value="ECO:0007669"/>
    <property type="project" value="TreeGrafter"/>
</dbReference>
<dbReference type="SMART" id="SM00273">
    <property type="entry name" value="ENTH"/>
    <property type="match status" value="1"/>
</dbReference>
<feature type="region of interest" description="Disordered" evidence="7">
    <location>
        <begin position="464"/>
        <end position="490"/>
    </location>
</feature>
<dbReference type="InterPro" id="IPR014712">
    <property type="entry name" value="ANTH_dom_sf"/>
</dbReference>
<dbReference type="PANTHER" id="PTHR22951:SF5">
    <property type="entry name" value="PHOSPHATIDYLINOSITOL-BINDING CLATHRIN ASSEMBLY PROTEIN LAP"/>
    <property type="match status" value="1"/>
</dbReference>
<dbReference type="PROSITE" id="PS50942">
    <property type="entry name" value="ENTH"/>
    <property type="match status" value="1"/>
</dbReference>
<dbReference type="GO" id="GO:0030136">
    <property type="term" value="C:clathrin-coated vesicle"/>
    <property type="evidence" value="ECO:0007669"/>
    <property type="project" value="InterPro"/>
</dbReference>
<comment type="similarity">
    <text evidence="4">Belongs to the AP180 family.</text>
</comment>
<dbReference type="Gene3D" id="1.20.58.150">
    <property type="entry name" value="ANTH domain"/>
    <property type="match status" value="1"/>
</dbReference>
<dbReference type="InterPro" id="IPR008942">
    <property type="entry name" value="ENTH_VHS"/>
</dbReference>
<accession>A0A1L0BBB4</accession>
<feature type="compositionally biased region" description="Low complexity" evidence="7">
    <location>
        <begin position="427"/>
        <end position="443"/>
    </location>
</feature>
<comment type="subcellular location">
    <subcellularLocation>
        <location evidence="1">Cytoplasm</location>
    </subcellularLocation>
</comment>
<keyword evidence="2" id="KW-0963">Cytoplasm</keyword>
<dbReference type="InterPro" id="IPR045192">
    <property type="entry name" value="AP180-like"/>
</dbReference>
<evidence type="ECO:0000313" key="9">
    <source>
        <dbReference type="EMBL" id="SGZ46974.1"/>
    </source>
</evidence>
<dbReference type="Gene3D" id="1.25.40.90">
    <property type="match status" value="1"/>
</dbReference>
<dbReference type="SUPFAM" id="SSF89009">
    <property type="entry name" value="GAT-like domain"/>
    <property type="match status" value="1"/>
</dbReference>
<dbReference type="GO" id="GO:0072583">
    <property type="term" value="P:clathrin-dependent endocytosis"/>
    <property type="evidence" value="ECO:0007669"/>
    <property type="project" value="InterPro"/>
</dbReference>
<dbReference type="InterPro" id="IPR011417">
    <property type="entry name" value="ANTH_dom"/>
</dbReference>
<comment type="subunit">
    <text evidence="5">Interacts with PAN1 and the clathrin heavy and light chains CHC1 and CLC1.</text>
</comment>